<keyword evidence="9 13" id="KW-0234">DNA repair</keyword>
<dbReference type="InterPro" id="IPR001650">
    <property type="entry name" value="Helicase_C-like"/>
</dbReference>
<name>A0A917AMZ9_9MICC</name>
<dbReference type="InterPro" id="IPR004807">
    <property type="entry name" value="UvrB"/>
</dbReference>
<keyword evidence="3 13" id="KW-0963">Cytoplasm</keyword>
<keyword evidence="15" id="KW-0175">Coiled coil</keyword>
<dbReference type="NCBIfam" id="TIGR00631">
    <property type="entry name" value="uvrb"/>
    <property type="match status" value="1"/>
</dbReference>
<dbReference type="PANTHER" id="PTHR24029">
    <property type="entry name" value="UVRABC SYSTEM PROTEIN B"/>
    <property type="match status" value="1"/>
</dbReference>
<dbReference type="SUPFAM" id="SSF52540">
    <property type="entry name" value="P-loop containing nucleoside triphosphate hydrolases"/>
    <property type="match status" value="2"/>
</dbReference>
<proteinExistence type="inferred from homology"/>
<dbReference type="GO" id="GO:0003677">
    <property type="term" value="F:DNA binding"/>
    <property type="evidence" value="ECO:0007669"/>
    <property type="project" value="UniProtKB-UniRule"/>
</dbReference>
<evidence type="ECO:0000256" key="8">
    <source>
        <dbReference type="ARBA" id="ARBA00022881"/>
    </source>
</evidence>
<accession>A0A917AMZ9</accession>
<dbReference type="InterPro" id="IPR024759">
    <property type="entry name" value="UvrB_YAD/RRR_dom"/>
</dbReference>
<dbReference type="AlphaFoldDB" id="A0A917AMZ9"/>
<dbReference type="InterPro" id="IPR027417">
    <property type="entry name" value="P-loop_NTPase"/>
</dbReference>
<comment type="similarity">
    <text evidence="2 13 14">Belongs to the UvrB family.</text>
</comment>
<keyword evidence="10 13" id="KW-0742">SOS response</keyword>
<dbReference type="GO" id="GO:0009380">
    <property type="term" value="C:excinuclease repair complex"/>
    <property type="evidence" value="ECO:0007669"/>
    <property type="project" value="InterPro"/>
</dbReference>
<feature type="domain" description="Helicase C-terminal" evidence="19">
    <location>
        <begin position="438"/>
        <end position="604"/>
    </location>
</feature>
<evidence type="ECO:0000256" key="13">
    <source>
        <dbReference type="HAMAP-Rule" id="MF_00204"/>
    </source>
</evidence>
<dbReference type="GO" id="GO:0009432">
    <property type="term" value="P:SOS response"/>
    <property type="evidence" value="ECO:0007669"/>
    <property type="project" value="UniProtKB-UniRule"/>
</dbReference>
<dbReference type="CDD" id="cd17916">
    <property type="entry name" value="DEXHc_UvrB"/>
    <property type="match status" value="1"/>
</dbReference>
<dbReference type="InterPro" id="IPR001943">
    <property type="entry name" value="UVR_dom"/>
</dbReference>
<evidence type="ECO:0000256" key="6">
    <source>
        <dbReference type="ARBA" id="ARBA00022769"/>
    </source>
</evidence>
<comment type="subcellular location">
    <subcellularLocation>
        <location evidence="1 13 14">Cytoplasm</location>
    </subcellularLocation>
</comment>
<dbReference type="Gene3D" id="4.10.860.10">
    <property type="entry name" value="UVR domain"/>
    <property type="match status" value="1"/>
</dbReference>
<evidence type="ECO:0000259" key="17">
    <source>
        <dbReference type="PROSITE" id="PS50151"/>
    </source>
</evidence>
<evidence type="ECO:0000256" key="14">
    <source>
        <dbReference type="RuleBase" id="RU003587"/>
    </source>
</evidence>
<evidence type="ECO:0000256" key="9">
    <source>
        <dbReference type="ARBA" id="ARBA00023204"/>
    </source>
</evidence>
<dbReference type="HAMAP" id="MF_00204">
    <property type="entry name" value="UvrB"/>
    <property type="match status" value="1"/>
</dbReference>
<evidence type="ECO:0000256" key="3">
    <source>
        <dbReference type="ARBA" id="ARBA00022490"/>
    </source>
</evidence>
<dbReference type="PROSITE" id="PS51192">
    <property type="entry name" value="HELICASE_ATP_BIND_1"/>
    <property type="match status" value="1"/>
</dbReference>
<comment type="function">
    <text evidence="13">The UvrABC repair system catalyzes the recognition and processing of DNA lesions. A damage recognition complex composed of 2 UvrA and 2 UvrB subunits scans DNA for abnormalities. Upon binding of the UvrA(2)B(2) complex to a putative damaged site, the DNA wraps around one UvrB monomer. DNA wrap is dependent on ATP binding by UvrB and probably causes local melting of the DNA helix, facilitating insertion of UvrB beta-hairpin between the DNA strands. Then UvrB probes one DNA strand for the presence of a lesion. If a lesion is found the UvrA subunits dissociate and the UvrB-DNA preincision complex is formed. This complex is subsequently bound by UvrC and the second UvrB is released. If no lesion is found, the DNA wraps around the other UvrB subunit that will check the other stand for damage.</text>
</comment>
<keyword evidence="4 13" id="KW-0547">Nucleotide-binding</keyword>
<feature type="domain" description="UVR" evidence="17">
    <location>
        <begin position="662"/>
        <end position="697"/>
    </location>
</feature>
<evidence type="ECO:0000256" key="11">
    <source>
        <dbReference type="ARBA" id="ARBA00026033"/>
    </source>
</evidence>
<dbReference type="InterPro" id="IPR041471">
    <property type="entry name" value="UvrB_inter"/>
</dbReference>
<dbReference type="NCBIfam" id="NF003673">
    <property type="entry name" value="PRK05298.1"/>
    <property type="match status" value="1"/>
</dbReference>
<dbReference type="FunFam" id="4.10.860.10:FF:000009">
    <property type="entry name" value="UvrABC system protein B"/>
    <property type="match status" value="1"/>
</dbReference>
<dbReference type="Pfam" id="PF17757">
    <property type="entry name" value="UvrB_inter"/>
    <property type="match status" value="1"/>
</dbReference>
<dbReference type="PROSITE" id="PS50151">
    <property type="entry name" value="UVR"/>
    <property type="match status" value="1"/>
</dbReference>
<evidence type="ECO:0000256" key="16">
    <source>
        <dbReference type="SAM" id="MobiDB-lite"/>
    </source>
</evidence>
<dbReference type="InterPro" id="IPR006935">
    <property type="entry name" value="Helicase/UvrB_N"/>
</dbReference>
<protein>
    <recommendedName>
        <fullName evidence="12 13">UvrABC system protein B</fullName>
        <shortName evidence="13">Protein UvrB</shortName>
    </recommendedName>
    <alternativeName>
        <fullName evidence="13">Excinuclease ABC subunit B</fullName>
    </alternativeName>
</protein>
<dbReference type="SMART" id="SM00487">
    <property type="entry name" value="DEXDc"/>
    <property type="match status" value="1"/>
</dbReference>
<keyword evidence="6 13" id="KW-0228">DNA excision</keyword>
<dbReference type="Pfam" id="PF04851">
    <property type="entry name" value="ResIII"/>
    <property type="match status" value="1"/>
</dbReference>
<dbReference type="GO" id="GO:0005737">
    <property type="term" value="C:cytoplasm"/>
    <property type="evidence" value="ECO:0007669"/>
    <property type="project" value="UniProtKB-SubCell"/>
</dbReference>
<evidence type="ECO:0000256" key="5">
    <source>
        <dbReference type="ARBA" id="ARBA00022763"/>
    </source>
</evidence>
<dbReference type="PANTHER" id="PTHR24029:SF0">
    <property type="entry name" value="UVRABC SYSTEM PROTEIN B"/>
    <property type="match status" value="1"/>
</dbReference>
<dbReference type="RefSeq" id="WP_188682715.1">
    <property type="nucleotide sequence ID" value="NZ_BMIS01000002.1"/>
</dbReference>
<reference evidence="20" key="2">
    <citation type="submission" date="2020-09" db="EMBL/GenBank/DDBJ databases">
        <authorList>
            <person name="Sun Q."/>
            <person name="Zhou Y."/>
        </authorList>
    </citation>
    <scope>NUCLEOTIDE SEQUENCE</scope>
    <source>
        <strain evidence="20">CGMCC 1.15388</strain>
    </source>
</reference>
<dbReference type="SMART" id="SM00490">
    <property type="entry name" value="HELICc"/>
    <property type="match status" value="1"/>
</dbReference>
<dbReference type="InterPro" id="IPR036876">
    <property type="entry name" value="UVR_dom_sf"/>
</dbReference>
<feature type="short sequence motif" description="Beta-hairpin" evidence="13">
    <location>
        <begin position="101"/>
        <end position="124"/>
    </location>
</feature>
<reference evidence="20" key="1">
    <citation type="journal article" date="2014" name="Int. J. Syst. Evol. Microbiol.">
        <title>Complete genome sequence of Corynebacterium casei LMG S-19264T (=DSM 44701T), isolated from a smear-ripened cheese.</title>
        <authorList>
            <consortium name="US DOE Joint Genome Institute (JGI-PGF)"/>
            <person name="Walter F."/>
            <person name="Albersmeier A."/>
            <person name="Kalinowski J."/>
            <person name="Ruckert C."/>
        </authorList>
    </citation>
    <scope>NUCLEOTIDE SEQUENCE</scope>
    <source>
        <strain evidence="20">CGMCC 1.15388</strain>
    </source>
</reference>
<dbReference type="CDD" id="cd18790">
    <property type="entry name" value="SF2_C_UvrB"/>
    <property type="match status" value="1"/>
</dbReference>
<dbReference type="Pfam" id="PF00271">
    <property type="entry name" value="Helicase_C"/>
    <property type="match status" value="1"/>
</dbReference>
<evidence type="ECO:0000313" key="21">
    <source>
        <dbReference type="Proteomes" id="UP000633136"/>
    </source>
</evidence>
<dbReference type="EMBL" id="BMIS01000002">
    <property type="protein sequence ID" value="GGE62318.1"/>
    <property type="molecule type" value="Genomic_DNA"/>
</dbReference>
<dbReference type="Gene3D" id="3.40.50.300">
    <property type="entry name" value="P-loop containing nucleotide triphosphate hydrolases"/>
    <property type="match status" value="3"/>
</dbReference>
<evidence type="ECO:0000313" key="20">
    <source>
        <dbReference type="EMBL" id="GGE62318.1"/>
    </source>
</evidence>
<comment type="caution">
    <text evidence="20">The sequence shown here is derived from an EMBL/GenBank/DDBJ whole genome shotgun (WGS) entry which is preliminary data.</text>
</comment>
<keyword evidence="8 13" id="KW-0267">Excision nuclease</keyword>
<organism evidence="20 21">
    <name type="scientific">Nesterenkonia cremea</name>
    <dbReference type="NCBI Taxonomy" id="1882340"/>
    <lineage>
        <taxon>Bacteria</taxon>
        <taxon>Bacillati</taxon>
        <taxon>Actinomycetota</taxon>
        <taxon>Actinomycetes</taxon>
        <taxon>Micrococcales</taxon>
        <taxon>Micrococcaceae</taxon>
        <taxon>Nesterenkonia</taxon>
    </lineage>
</organism>
<keyword evidence="21" id="KW-1185">Reference proteome</keyword>
<dbReference type="GO" id="GO:0005524">
    <property type="term" value="F:ATP binding"/>
    <property type="evidence" value="ECO:0007669"/>
    <property type="project" value="UniProtKB-UniRule"/>
</dbReference>
<keyword evidence="7 13" id="KW-0067">ATP-binding</keyword>
<evidence type="ECO:0000256" key="7">
    <source>
        <dbReference type="ARBA" id="ARBA00022840"/>
    </source>
</evidence>
<dbReference type="GO" id="GO:0009381">
    <property type="term" value="F:excinuclease ABC activity"/>
    <property type="evidence" value="ECO:0007669"/>
    <property type="project" value="UniProtKB-UniRule"/>
</dbReference>
<keyword evidence="5 13" id="KW-0227">DNA damage</keyword>
<comment type="domain">
    <text evidence="13">The beta-hairpin motif is involved in DNA binding.</text>
</comment>
<dbReference type="GO" id="GO:0016887">
    <property type="term" value="F:ATP hydrolysis activity"/>
    <property type="evidence" value="ECO:0007669"/>
    <property type="project" value="InterPro"/>
</dbReference>
<dbReference type="FunFam" id="3.40.50.300:FF:000477">
    <property type="entry name" value="UvrABC system protein B"/>
    <property type="match status" value="1"/>
</dbReference>
<evidence type="ECO:0000256" key="2">
    <source>
        <dbReference type="ARBA" id="ARBA00008533"/>
    </source>
</evidence>
<dbReference type="InterPro" id="IPR014001">
    <property type="entry name" value="Helicase_ATP-bd"/>
</dbReference>
<comment type="subunit">
    <text evidence="11 13 14">Forms a heterotetramer with UvrA during the search for lesions. Interacts with UvrC in an incision complex.</text>
</comment>
<feature type="region of interest" description="Disordered" evidence="16">
    <location>
        <begin position="636"/>
        <end position="657"/>
    </location>
</feature>
<evidence type="ECO:0000259" key="19">
    <source>
        <dbReference type="PROSITE" id="PS51194"/>
    </source>
</evidence>
<dbReference type="Pfam" id="PF02151">
    <property type="entry name" value="UVR"/>
    <property type="match status" value="1"/>
</dbReference>
<dbReference type="Proteomes" id="UP000633136">
    <property type="component" value="Unassembled WGS sequence"/>
</dbReference>
<dbReference type="PROSITE" id="PS51194">
    <property type="entry name" value="HELICASE_CTER"/>
    <property type="match status" value="1"/>
</dbReference>
<sequence length="705" mass="80098">MSLAPKISRTVAPFEVVSPYEPSGDQPKAIEELAERIEGGEKDVVLMGATGTGKSATAAWLVERIQRPTLIMVQNKTLAAQLANEFRELLPNNAVEYFVSYYDYYQPEAYVPQTDTFIEKDSSVNEEVERLRHSATNALLTRRDVVVVATVSCIYGLGTPEEYIEQMVRIRRGEQIERDQLLRRFVTMQYVRNDTDFHRGTFRVRGDTVEIIPMYEELAVRIEFFGDEIEAIYTLHPLTGTVVREEEEMYIFPASHYVAGDDRMAQAITRIEDELQIRLEELESQDKLLEAQRLRMRTTYDLEMMQQMGFCNGIENYSRHIDGRGPGSAPHCLLDYFPDDFLLIVDESHVSIPQIGGMYEGDMSRKRTLVEHGFRLPSAMDNRPLKWDEFLERIGQTVYLSATPGNYELSQSDGVVEQIIRPTGLVDPEIVVKPTKGQIDDLLGEIRSRSAQDERVLVTTLTKRMAEDLTEYLLEHGVKVEYLHSDVDTLRRVEVLRELRKGTYDVVVGINLLREGLDLPEVSLVAILDADKEGFLRSTTSLIQTIGRAARNVQGQVHMYADRITDSMRYAIDETERRRQIQTAYNQEHGIDPAPLQKKIADITDQLAREDADTADLLQGMGGLATGFQYGKGHRGLTGFQKDGEEPEQQTAASTTPAKDLADLIEQMTEQMHNAAEELNFELAARLRDEIGDLKKELRQMKEAQ</sequence>
<evidence type="ECO:0000259" key="18">
    <source>
        <dbReference type="PROSITE" id="PS51192"/>
    </source>
</evidence>
<feature type="domain" description="Helicase ATP-binding" evidence="18">
    <location>
        <begin position="35"/>
        <end position="168"/>
    </location>
</feature>
<evidence type="ECO:0000256" key="12">
    <source>
        <dbReference type="ARBA" id="ARBA00029504"/>
    </source>
</evidence>
<feature type="coiled-coil region" evidence="15">
    <location>
        <begin position="658"/>
        <end position="704"/>
    </location>
</feature>
<gene>
    <name evidence="13 20" type="primary">uvrB</name>
    <name evidence="20" type="ORF">GCM10011401_06720</name>
</gene>
<feature type="coiled-coil region" evidence="15">
    <location>
        <begin position="265"/>
        <end position="292"/>
    </location>
</feature>
<dbReference type="GO" id="GO:0006289">
    <property type="term" value="P:nucleotide-excision repair"/>
    <property type="evidence" value="ECO:0007669"/>
    <property type="project" value="UniProtKB-UniRule"/>
</dbReference>
<evidence type="ECO:0000256" key="4">
    <source>
        <dbReference type="ARBA" id="ARBA00022741"/>
    </source>
</evidence>
<feature type="binding site" evidence="13">
    <location>
        <begin position="48"/>
        <end position="55"/>
    </location>
    <ligand>
        <name>ATP</name>
        <dbReference type="ChEBI" id="CHEBI:30616"/>
    </ligand>
</feature>
<dbReference type="Pfam" id="PF12344">
    <property type="entry name" value="UvrB"/>
    <property type="match status" value="1"/>
</dbReference>
<evidence type="ECO:0000256" key="10">
    <source>
        <dbReference type="ARBA" id="ARBA00023236"/>
    </source>
</evidence>
<evidence type="ECO:0000256" key="1">
    <source>
        <dbReference type="ARBA" id="ARBA00004496"/>
    </source>
</evidence>
<dbReference type="SUPFAM" id="SSF46600">
    <property type="entry name" value="C-terminal UvrC-binding domain of UvrB"/>
    <property type="match status" value="1"/>
</dbReference>
<evidence type="ECO:0000256" key="15">
    <source>
        <dbReference type="SAM" id="Coils"/>
    </source>
</evidence>